<dbReference type="EMBL" id="JASPKY010000142">
    <property type="protein sequence ID" value="KAK9730756.1"/>
    <property type="molecule type" value="Genomic_DNA"/>
</dbReference>
<dbReference type="AlphaFoldDB" id="A0AAW1LA50"/>
<comment type="caution">
    <text evidence="2">The sequence shown here is derived from an EMBL/GenBank/DDBJ whole genome shotgun (WGS) entry which is preliminary data.</text>
</comment>
<accession>A0AAW1LA50</accession>
<name>A0AAW1LA50_POPJA</name>
<organism evidence="2 3">
    <name type="scientific">Popillia japonica</name>
    <name type="common">Japanese beetle</name>
    <dbReference type="NCBI Taxonomy" id="7064"/>
    <lineage>
        <taxon>Eukaryota</taxon>
        <taxon>Metazoa</taxon>
        <taxon>Ecdysozoa</taxon>
        <taxon>Arthropoda</taxon>
        <taxon>Hexapoda</taxon>
        <taxon>Insecta</taxon>
        <taxon>Pterygota</taxon>
        <taxon>Neoptera</taxon>
        <taxon>Endopterygota</taxon>
        <taxon>Coleoptera</taxon>
        <taxon>Polyphaga</taxon>
        <taxon>Scarabaeiformia</taxon>
        <taxon>Scarabaeidae</taxon>
        <taxon>Rutelinae</taxon>
        <taxon>Popillia</taxon>
    </lineage>
</organism>
<reference evidence="2 3" key="1">
    <citation type="journal article" date="2024" name="BMC Genomics">
        <title>De novo assembly and annotation of Popillia japonica's genome with initial clues to its potential as an invasive pest.</title>
        <authorList>
            <person name="Cucini C."/>
            <person name="Boschi S."/>
            <person name="Funari R."/>
            <person name="Cardaioli E."/>
            <person name="Iannotti N."/>
            <person name="Marturano G."/>
            <person name="Paoli F."/>
            <person name="Bruttini M."/>
            <person name="Carapelli A."/>
            <person name="Frati F."/>
            <person name="Nardi F."/>
        </authorList>
    </citation>
    <scope>NUCLEOTIDE SEQUENCE [LARGE SCALE GENOMIC DNA]</scope>
    <source>
        <strain evidence="2">DMR45628</strain>
    </source>
</reference>
<keyword evidence="3" id="KW-1185">Reference proteome</keyword>
<evidence type="ECO:0000256" key="1">
    <source>
        <dbReference type="SAM" id="MobiDB-lite"/>
    </source>
</evidence>
<evidence type="ECO:0000313" key="2">
    <source>
        <dbReference type="EMBL" id="KAK9730756.1"/>
    </source>
</evidence>
<protein>
    <submittedName>
        <fullName evidence="2">Uncharacterized protein</fullName>
    </submittedName>
</protein>
<sequence>MEKIKDCDLEPNSIIPIEELSRNTEVTSNVFEENSTLEIEEQIRLTNSTPIQEIEYRVFEEISIQEQISDEEQNKLENATIGDATNKETSADRPYTTSDEMPSPFKDVFILPQTKLKDIKKRQLKEFVPSVISGERAKSILGKRKKSEKEKN</sequence>
<feature type="region of interest" description="Disordered" evidence="1">
    <location>
        <begin position="69"/>
        <end position="106"/>
    </location>
</feature>
<proteinExistence type="predicted"/>
<gene>
    <name evidence="2" type="ORF">QE152_g14252</name>
</gene>
<evidence type="ECO:0000313" key="3">
    <source>
        <dbReference type="Proteomes" id="UP001458880"/>
    </source>
</evidence>
<dbReference type="Proteomes" id="UP001458880">
    <property type="component" value="Unassembled WGS sequence"/>
</dbReference>